<dbReference type="AlphaFoldDB" id="A0AAV5QNR1"/>
<evidence type="ECO:0000313" key="9">
    <source>
        <dbReference type="EMBL" id="GMM36261.1"/>
    </source>
</evidence>
<comment type="caution">
    <text evidence="9">The sequence shown here is derived from an EMBL/GenBank/DDBJ whole genome shotgun (WGS) entry which is preliminary data.</text>
</comment>
<evidence type="ECO:0000256" key="2">
    <source>
        <dbReference type="ARBA" id="ARBA00022574"/>
    </source>
</evidence>
<dbReference type="PRINTS" id="PR00320">
    <property type="entry name" value="GPROTEINBRPT"/>
</dbReference>
<dbReference type="InterPro" id="IPR022052">
    <property type="entry name" value="Histone-bd_RBBP4-like_N"/>
</dbReference>
<evidence type="ECO:0000256" key="5">
    <source>
        <dbReference type="ARBA" id="ARBA00023242"/>
    </source>
</evidence>
<dbReference type="RefSeq" id="XP_064853257.1">
    <property type="nucleotide sequence ID" value="XM_064997185.1"/>
</dbReference>
<dbReference type="InterPro" id="IPR019775">
    <property type="entry name" value="WD40_repeat_CS"/>
</dbReference>
<comment type="subcellular location">
    <subcellularLocation>
        <location evidence="1">Nucleus</location>
    </subcellularLocation>
</comment>
<proteinExistence type="predicted"/>
<keyword evidence="5" id="KW-0539">Nucleus</keyword>
<feature type="repeat" description="WD" evidence="6">
    <location>
        <begin position="315"/>
        <end position="350"/>
    </location>
</feature>
<dbReference type="PROSITE" id="PS50294">
    <property type="entry name" value="WD_REPEATS_REGION"/>
    <property type="match status" value="2"/>
</dbReference>
<dbReference type="Pfam" id="PF12265">
    <property type="entry name" value="CAF1C_H4-bd"/>
    <property type="match status" value="1"/>
</dbReference>
<accession>A0AAV5QNR1</accession>
<dbReference type="SUPFAM" id="SSF50978">
    <property type="entry name" value="WD40 repeat-like"/>
    <property type="match status" value="1"/>
</dbReference>
<dbReference type="GO" id="GO:0005634">
    <property type="term" value="C:nucleus"/>
    <property type="evidence" value="ECO:0007669"/>
    <property type="project" value="UniProtKB-SubCell"/>
</dbReference>
<dbReference type="Proteomes" id="UP001360560">
    <property type="component" value="Unassembled WGS sequence"/>
</dbReference>
<evidence type="ECO:0000256" key="4">
    <source>
        <dbReference type="ARBA" id="ARBA00022853"/>
    </source>
</evidence>
<evidence type="ECO:0000259" key="8">
    <source>
        <dbReference type="Pfam" id="PF12265"/>
    </source>
</evidence>
<dbReference type="SMART" id="SM00320">
    <property type="entry name" value="WD40"/>
    <property type="match status" value="6"/>
</dbReference>
<dbReference type="InterPro" id="IPR001680">
    <property type="entry name" value="WD40_rpt"/>
</dbReference>
<dbReference type="InterPro" id="IPR050459">
    <property type="entry name" value="WD_repeat_RBAP46/RBAP48/MSI1"/>
</dbReference>
<feature type="region of interest" description="Disordered" evidence="7">
    <location>
        <begin position="418"/>
        <end position="513"/>
    </location>
</feature>
<keyword evidence="3" id="KW-0677">Repeat</keyword>
<feature type="repeat" description="WD" evidence="6">
    <location>
        <begin position="179"/>
        <end position="221"/>
    </location>
</feature>
<protein>
    <submittedName>
        <fullName evidence="9">Transcriptional modulator</fullName>
    </submittedName>
</protein>
<dbReference type="InterPro" id="IPR015943">
    <property type="entry name" value="WD40/YVTN_repeat-like_dom_sf"/>
</dbReference>
<dbReference type="EMBL" id="BTFZ01000011">
    <property type="protein sequence ID" value="GMM36261.1"/>
    <property type="molecule type" value="Genomic_DNA"/>
</dbReference>
<feature type="compositionally biased region" description="Acidic residues" evidence="7">
    <location>
        <begin position="435"/>
        <end position="447"/>
    </location>
</feature>
<dbReference type="PROSITE" id="PS50082">
    <property type="entry name" value="WD_REPEATS_2"/>
    <property type="match status" value="3"/>
</dbReference>
<evidence type="ECO:0000313" key="10">
    <source>
        <dbReference type="Proteomes" id="UP001360560"/>
    </source>
</evidence>
<keyword evidence="2 6" id="KW-0853">WD repeat</keyword>
<name>A0AAV5QNR1_9ASCO</name>
<feature type="compositionally biased region" description="Basic and acidic residues" evidence="7">
    <location>
        <begin position="457"/>
        <end position="467"/>
    </location>
</feature>
<dbReference type="PANTHER" id="PTHR22850">
    <property type="entry name" value="WD40 REPEAT FAMILY"/>
    <property type="match status" value="1"/>
</dbReference>
<dbReference type="InterPro" id="IPR020472">
    <property type="entry name" value="WD40_PAC1"/>
</dbReference>
<feature type="compositionally biased region" description="Basic and acidic residues" evidence="7">
    <location>
        <begin position="478"/>
        <end position="492"/>
    </location>
</feature>
<organism evidence="9 10">
    <name type="scientific">Saccharomycopsis crataegensis</name>
    <dbReference type="NCBI Taxonomy" id="43959"/>
    <lineage>
        <taxon>Eukaryota</taxon>
        <taxon>Fungi</taxon>
        <taxon>Dikarya</taxon>
        <taxon>Ascomycota</taxon>
        <taxon>Saccharomycotina</taxon>
        <taxon>Saccharomycetes</taxon>
        <taxon>Saccharomycopsidaceae</taxon>
        <taxon>Saccharomycopsis</taxon>
    </lineage>
</organism>
<dbReference type="GO" id="GO:0006325">
    <property type="term" value="P:chromatin organization"/>
    <property type="evidence" value="ECO:0007669"/>
    <property type="project" value="UniProtKB-KW"/>
</dbReference>
<keyword evidence="4" id="KW-0156">Chromatin regulator</keyword>
<evidence type="ECO:0000256" key="7">
    <source>
        <dbReference type="SAM" id="MobiDB-lite"/>
    </source>
</evidence>
<dbReference type="GeneID" id="90074236"/>
<reference evidence="9 10" key="1">
    <citation type="journal article" date="2023" name="Elife">
        <title>Identification of key yeast species and microbe-microbe interactions impacting larval growth of Drosophila in the wild.</title>
        <authorList>
            <person name="Mure A."/>
            <person name="Sugiura Y."/>
            <person name="Maeda R."/>
            <person name="Honda K."/>
            <person name="Sakurai N."/>
            <person name="Takahashi Y."/>
            <person name="Watada M."/>
            <person name="Katoh T."/>
            <person name="Gotoh A."/>
            <person name="Gotoh Y."/>
            <person name="Taniguchi I."/>
            <person name="Nakamura K."/>
            <person name="Hayashi T."/>
            <person name="Katayama T."/>
            <person name="Uemura T."/>
            <person name="Hattori Y."/>
        </authorList>
    </citation>
    <scope>NUCLEOTIDE SEQUENCE [LARGE SCALE GENOMIC DNA]</scope>
    <source>
        <strain evidence="9 10">SC-9</strain>
    </source>
</reference>
<keyword evidence="10" id="KW-1185">Reference proteome</keyword>
<feature type="domain" description="Histone-binding protein RBBP4-like N-terminal" evidence="8">
    <location>
        <begin position="31"/>
        <end position="86"/>
    </location>
</feature>
<gene>
    <name evidence="9" type="ORF">DASC09_035860</name>
</gene>
<evidence type="ECO:0000256" key="1">
    <source>
        <dbReference type="ARBA" id="ARBA00004123"/>
    </source>
</evidence>
<dbReference type="Gene3D" id="2.130.10.10">
    <property type="entry name" value="YVTN repeat-like/Quinoprotein amine dehydrogenase"/>
    <property type="match status" value="1"/>
</dbReference>
<dbReference type="Pfam" id="PF00400">
    <property type="entry name" value="WD40"/>
    <property type="match status" value="3"/>
</dbReference>
<feature type="compositionally biased region" description="Polar residues" evidence="7">
    <location>
        <begin position="493"/>
        <end position="504"/>
    </location>
</feature>
<evidence type="ECO:0000256" key="6">
    <source>
        <dbReference type="PROSITE-ProRule" id="PRU00221"/>
    </source>
</evidence>
<evidence type="ECO:0000256" key="3">
    <source>
        <dbReference type="ARBA" id="ARBA00022737"/>
    </source>
</evidence>
<feature type="repeat" description="WD" evidence="6">
    <location>
        <begin position="278"/>
        <end position="306"/>
    </location>
</feature>
<dbReference type="InterPro" id="IPR036322">
    <property type="entry name" value="WD40_repeat_dom_sf"/>
</dbReference>
<sequence length="513" mass="57669">MSPTATISKFQQHFTKNPIGECQLQEKITNEEYKIWKKTVPLLYQTIQLKILPYSSPVFEWLSNGVTYDASKNHVSAKFLLAKNSPSNDEYVGMFQLGEVELPATLASHTKHSVPIPSGPPDHSKLRISNEWKHDDLIEIIRINPKSRKLATFGASSGDISIYDFLVDSSSSSNNPIKLKYHKKPGTALEWKPSDQNVLISGSRDATIALWDISSSSAAAPVSTITSTSPITDLSWNHHYPHIFAASSQSPDLEVYDINNPSTPIYHIPNAHKSNCYVTSVEFHSSISTMLATGGTDNVINLWDLRYCGRPFRTLFGPADSISQLKFHPNNANILTSVSDDRRVYIWDMNEISAGDYDEEIRRDIGEEGEDPCLKFIHGGHTGKINDISISSELVDVYGSVGEDGSVEVWKPFYVEQEEDNYNDSDDFKEINENKEEENNDDKEEEKEQNNGNEEAGGDHKEKADGDKENDDQIPEVQEPKPDHPTPEKELDQQMNENHQGNKQIETDDIKDQ</sequence>
<dbReference type="PROSITE" id="PS00678">
    <property type="entry name" value="WD_REPEATS_1"/>
    <property type="match status" value="3"/>
</dbReference>